<proteinExistence type="predicted"/>
<reference evidence="1 2" key="1">
    <citation type="journal article" date="2020" name="Appl. Environ. Microbiol.">
        <title>Genomic Characteristics of a Novel Species of Ammonia-Oxidizing Archaea from the Jiulong River Estuary.</title>
        <authorList>
            <person name="Zou D."/>
            <person name="Wan R."/>
            <person name="Han L."/>
            <person name="Xu M.N."/>
            <person name="Liu Y."/>
            <person name="Liu H."/>
            <person name="Kao S.J."/>
            <person name="Li M."/>
        </authorList>
    </citation>
    <scope>NUCLEOTIDE SEQUENCE [LARGE SCALE GENOMIC DNA]</scope>
    <source>
        <strain evidence="1">S2bin1</strain>
    </source>
</reference>
<evidence type="ECO:0000313" key="1">
    <source>
        <dbReference type="EMBL" id="MBA4463060.1"/>
    </source>
</evidence>
<gene>
    <name evidence="1" type="ORF">H2B01_02595</name>
</gene>
<comment type="caution">
    <text evidence="1">The sequence shown here is derived from an EMBL/GenBank/DDBJ whole genome shotgun (WGS) entry which is preliminary data.</text>
</comment>
<keyword evidence="1" id="KW-0456">Lyase</keyword>
<accession>A0AC60W747</accession>
<evidence type="ECO:0000313" key="2">
    <source>
        <dbReference type="Proteomes" id="UP000591542"/>
    </source>
</evidence>
<dbReference type="Proteomes" id="UP000591542">
    <property type="component" value="Unassembled WGS sequence"/>
</dbReference>
<feature type="non-terminal residue" evidence="1">
    <location>
        <position position="57"/>
    </location>
</feature>
<organism evidence="1 2">
    <name type="scientific">Candidatus Nitrosomaritimum aestuariumsis</name>
    <dbReference type="NCBI Taxonomy" id="3342354"/>
    <lineage>
        <taxon>Archaea</taxon>
        <taxon>Nitrososphaerota</taxon>
        <taxon>Nitrososphaeria</taxon>
        <taxon>Nitrosopumilales</taxon>
        <taxon>Nitrosopumilaceae</taxon>
        <taxon>Candidatus Nitrosomaritimum</taxon>
    </lineage>
</organism>
<name>A0AC60W747_9ARCH</name>
<dbReference type="EMBL" id="JACEMX010000062">
    <property type="protein sequence ID" value="MBA4463060.1"/>
    <property type="molecule type" value="Genomic_DNA"/>
</dbReference>
<protein>
    <submittedName>
        <fullName evidence="1">Lyase</fullName>
    </submittedName>
</protein>
<sequence>MKKKGIIVAAFFGFILLTSTVMISLPGLMTPIDTETTITGTPADNFPDAQRAQFCGS</sequence>